<dbReference type="InParanoid" id="A0A151GN19"/>
<dbReference type="STRING" id="98403.A0A151GN19"/>
<dbReference type="InterPro" id="IPR013087">
    <property type="entry name" value="Znf_C2H2_type"/>
</dbReference>
<comment type="caution">
    <text evidence="3">The sequence shown here is derived from an EMBL/GenBank/DDBJ whole genome shotgun (WGS) entry which is preliminary data.</text>
</comment>
<evidence type="ECO:0000259" key="2">
    <source>
        <dbReference type="PROSITE" id="PS00028"/>
    </source>
</evidence>
<dbReference type="AlphaFoldDB" id="A0A151GN19"/>
<feature type="region of interest" description="Disordered" evidence="1">
    <location>
        <begin position="173"/>
        <end position="206"/>
    </location>
</feature>
<protein>
    <submittedName>
        <fullName evidence="3">C2H2 finger domain-containing protein</fullName>
    </submittedName>
</protein>
<keyword evidence="4" id="KW-1185">Reference proteome</keyword>
<dbReference type="Proteomes" id="UP000076580">
    <property type="component" value="Chromosome 02"/>
</dbReference>
<reference evidence="3 4" key="1">
    <citation type="journal article" date="2016" name="Sci. Rep.">
        <title>Insights into Adaptations to a Near-Obligate Nematode Endoparasitic Lifestyle from the Finished Genome of Drechmeria coniospora.</title>
        <authorList>
            <person name="Zhang L."/>
            <person name="Zhou Z."/>
            <person name="Guo Q."/>
            <person name="Fokkens L."/>
            <person name="Miskei M."/>
            <person name="Pocsi I."/>
            <person name="Zhang W."/>
            <person name="Chen M."/>
            <person name="Wang L."/>
            <person name="Sun Y."/>
            <person name="Donzelli B.G."/>
            <person name="Gibson D.M."/>
            <person name="Nelson D.R."/>
            <person name="Luo J.G."/>
            <person name="Rep M."/>
            <person name="Liu H."/>
            <person name="Yang S."/>
            <person name="Wang J."/>
            <person name="Krasnoff S.B."/>
            <person name="Xu Y."/>
            <person name="Molnar I."/>
            <person name="Lin M."/>
        </authorList>
    </citation>
    <scope>NUCLEOTIDE SEQUENCE [LARGE SCALE GENOMIC DNA]</scope>
    <source>
        <strain evidence="3 4">ARSEF 6962</strain>
    </source>
</reference>
<evidence type="ECO:0000313" key="4">
    <source>
        <dbReference type="Proteomes" id="UP000076580"/>
    </source>
</evidence>
<name>A0A151GN19_DRECN</name>
<feature type="compositionally biased region" description="Low complexity" evidence="1">
    <location>
        <begin position="126"/>
        <end position="149"/>
    </location>
</feature>
<accession>A0A151GN19</accession>
<feature type="compositionally biased region" description="Basic residues" evidence="1">
    <location>
        <begin position="173"/>
        <end position="185"/>
    </location>
</feature>
<dbReference type="RefSeq" id="XP_040657744.1">
    <property type="nucleotide sequence ID" value="XM_040802711.1"/>
</dbReference>
<gene>
    <name evidence="3" type="ORF">DCS_05406</name>
</gene>
<evidence type="ECO:0000256" key="1">
    <source>
        <dbReference type="SAM" id="MobiDB-lite"/>
    </source>
</evidence>
<sequence length="365" mass="40857">MAQPAKSGMVLPDIRNYFSSRQLPQEQKSWKDRRAIPGSLEEDELFANMPESRFGNDARRRTALPPQASGSRIEVVLPASPSRKSSLDKGKSDSREGLLAYLSQTVRKETPVPLPKFPRSWSDRMAAASASSSIPTPTSKTSTPVTAAPNNSSRGRPKGWKPGMSYAVMRGKRPPPPHGRARQTRAKAPPQGFAKRRGRTHRPPSPAPELIYQRLEPSFVDFLCEWAGCKAELHNLDTLRRHVYAVHGRGETCRWGKCAASEPSRELPSSLLFRHHMEEAHLIPFAWHTGDGPRNRGGDVFRAVATAVPDYLKDAAGNQVTPSIRDQELEDYATWRDNRRKLKNLLIQRDKNLPDDTSDETEDET</sequence>
<dbReference type="GeneID" id="63718049"/>
<dbReference type="PROSITE" id="PS00028">
    <property type="entry name" value="ZINC_FINGER_C2H2_1"/>
    <property type="match status" value="1"/>
</dbReference>
<feature type="domain" description="C2H2-type" evidence="2">
    <location>
        <begin position="224"/>
        <end position="247"/>
    </location>
</feature>
<dbReference type="EMBL" id="LAYC01000002">
    <property type="protein sequence ID" value="KYK58392.1"/>
    <property type="molecule type" value="Genomic_DNA"/>
</dbReference>
<proteinExistence type="predicted"/>
<feature type="region of interest" description="Disordered" evidence="1">
    <location>
        <begin position="41"/>
        <end position="161"/>
    </location>
</feature>
<organism evidence="3 4">
    <name type="scientific">Drechmeria coniospora</name>
    <name type="common">Nematophagous fungus</name>
    <name type="synonym">Meria coniospora</name>
    <dbReference type="NCBI Taxonomy" id="98403"/>
    <lineage>
        <taxon>Eukaryota</taxon>
        <taxon>Fungi</taxon>
        <taxon>Dikarya</taxon>
        <taxon>Ascomycota</taxon>
        <taxon>Pezizomycotina</taxon>
        <taxon>Sordariomycetes</taxon>
        <taxon>Hypocreomycetidae</taxon>
        <taxon>Hypocreales</taxon>
        <taxon>Ophiocordycipitaceae</taxon>
        <taxon>Drechmeria</taxon>
    </lineage>
</organism>
<feature type="compositionally biased region" description="Basic and acidic residues" evidence="1">
    <location>
        <begin position="85"/>
        <end position="96"/>
    </location>
</feature>
<evidence type="ECO:0000313" key="3">
    <source>
        <dbReference type="EMBL" id="KYK58392.1"/>
    </source>
</evidence>